<evidence type="ECO:0000313" key="2">
    <source>
        <dbReference type="EMBL" id="CCD18399.1"/>
    </source>
</evidence>
<sequence length="481" mass="50734">MEDASPEYSPAHTANTVQDPVGNQQAQELLAHGETHVLCSGPGVASDNTESTSASASAKTMGDANSGVGQGVSDVAQRSTPTNALPGSVGALPGRGLVKDKDKSPTISAGAGAAEWKASEAEWGDDDDFGDFVDVEARPKATLTHSSASEAVDEGGNSLFVGQEGGERAVAVADTVPSSRHQVAEKGQQEVGNAPSDQVAHIPVTTPHTGMPTGFATGAVDGVKRSVWRSSLTQVQHLNSDGDAEKHETDASGHESAFQKYIDIVKLKQQLYSLIGCRVEASSANDGDEKPGAQEDVDGDKGSSDPHGCNLHEDVLSVAMEALSFKRLDGYVSTQGLEMVVANGSGSGKRLRIPRQQLAVLPSLSALFSNEETGQLKEAVDNLAHPDMEEEQYDQQSQCLEQVCEAGVLATPPEEESNEAMRTNKINALISEIRALHTQQPTKEQNEKQEEQSMLWVTHPLLSPPHIGGGVENATSLRLPL</sequence>
<gene>
    <name evidence="2" type="ORF">TvY486_0010850</name>
</gene>
<feature type="compositionally biased region" description="Polar residues" evidence="1">
    <location>
        <begin position="12"/>
        <end position="24"/>
    </location>
</feature>
<reference evidence="2 3" key="1">
    <citation type="journal article" date="2012" name="Proc. Natl. Acad. Sci. U.S.A.">
        <title>Antigenic diversity is generated by distinct evolutionary mechanisms in African trypanosome species.</title>
        <authorList>
            <person name="Jackson A.P."/>
            <person name="Berry A."/>
            <person name="Aslett M."/>
            <person name="Allison H.C."/>
            <person name="Burton P."/>
            <person name="Vavrova-Anderson J."/>
            <person name="Brown R."/>
            <person name="Browne H."/>
            <person name="Corton N."/>
            <person name="Hauser H."/>
            <person name="Gamble J."/>
            <person name="Gilderthorp R."/>
            <person name="Marcello L."/>
            <person name="McQuillan J."/>
            <person name="Otto T.D."/>
            <person name="Quail M.A."/>
            <person name="Sanders M.J."/>
            <person name="van Tonder A."/>
            <person name="Ginger M.L."/>
            <person name="Field M.C."/>
            <person name="Barry J.D."/>
            <person name="Hertz-Fowler C."/>
            <person name="Berriman M."/>
        </authorList>
    </citation>
    <scope>NUCLEOTIDE SEQUENCE</scope>
    <source>
        <strain evidence="2 3">Y486</strain>
    </source>
</reference>
<keyword evidence="3" id="KW-1185">Reference proteome</keyword>
<evidence type="ECO:0000313" key="3">
    <source>
        <dbReference type="Proteomes" id="UP000009027"/>
    </source>
</evidence>
<proteinExistence type="predicted"/>
<feature type="compositionally biased region" description="Low complexity" evidence="1">
    <location>
        <begin position="45"/>
        <end position="60"/>
    </location>
</feature>
<dbReference type="EMBL" id="CAEX01001077">
    <property type="protein sequence ID" value="CCD18399.1"/>
    <property type="molecule type" value="Genomic_DNA"/>
</dbReference>
<dbReference type="Proteomes" id="UP000009027">
    <property type="component" value="Unassembled WGS sequence"/>
</dbReference>
<accession>F9WLK7</accession>
<organism evidence="2 3">
    <name type="scientific">Trypanosoma vivax (strain Y486)</name>
    <dbReference type="NCBI Taxonomy" id="1055687"/>
    <lineage>
        <taxon>Eukaryota</taxon>
        <taxon>Discoba</taxon>
        <taxon>Euglenozoa</taxon>
        <taxon>Kinetoplastea</taxon>
        <taxon>Metakinetoplastina</taxon>
        <taxon>Trypanosomatida</taxon>
        <taxon>Trypanosomatidae</taxon>
        <taxon>Trypanosoma</taxon>
        <taxon>Duttonella</taxon>
    </lineage>
</organism>
<feature type="compositionally biased region" description="Polar residues" evidence="1">
    <location>
        <begin position="76"/>
        <end position="85"/>
    </location>
</feature>
<protein>
    <submittedName>
        <fullName evidence="2">Uncharacterized protein</fullName>
    </submittedName>
</protein>
<feature type="region of interest" description="Disordered" evidence="1">
    <location>
        <begin position="1"/>
        <end position="24"/>
    </location>
</feature>
<evidence type="ECO:0000256" key="1">
    <source>
        <dbReference type="SAM" id="MobiDB-lite"/>
    </source>
</evidence>
<dbReference type="VEuPathDB" id="TriTrypDB:TvY486_0010850"/>
<feature type="region of interest" description="Disordered" evidence="1">
    <location>
        <begin position="282"/>
        <end position="310"/>
    </location>
</feature>
<feature type="region of interest" description="Disordered" evidence="1">
    <location>
        <begin position="38"/>
        <end position="113"/>
    </location>
</feature>
<name>F9WLK7_TRYVY</name>
<feature type="compositionally biased region" description="Basic and acidic residues" evidence="1">
    <location>
        <begin position="287"/>
        <end position="310"/>
    </location>
</feature>
<dbReference type="AlphaFoldDB" id="F9WLK7"/>